<dbReference type="EMBL" id="KF881087">
    <property type="protein sequence ID" value="AIJ27486.1"/>
    <property type="molecule type" value="Genomic_DNA"/>
</dbReference>
<keyword evidence="2" id="KW-0695">RNA-directed DNA polymerase</keyword>
<dbReference type="InterPro" id="IPR036691">
    <property type="entry name" value="Endo/exonu/phosph_ase_sf"/>
</dbReference>
<dbReference type="InterPro" id="IPR043502">
    <property type="entry name" value="DNA/RNA_pol_sf"/>
</dbReference>
<dbReference type="Gene3D" id="3.10.10.20">
    <property type="match status" value="1"/>
</dbReference>
<dbReference type="Pfam" id="PF00078">
    <property type="entry name" value="RVT_1"/>
    <property type="match status" value="1"/>
</dbReference>
<dbReference type="InterPro" id="IPR005135">
    <property type="entry name" value="Endo/exonuclease/phosphatase"/>
</dbReference>
<name>A0A076N1B6_9ORTH</name>
<feature type="domain" description="Reverse transcriptase" evidence="1">
    <location>
        <begin position="538"/>
        <end position="810"/>
    </location>
</feature>
<dbReference type="Pfam" id="PF03372">
    <property type="entry name" value="Exo_endo_phos"/>
    <property type="match status" value="1"/>
</dbReference>
<dbReference type="InterPro" id="IPR000477">
    <property type="entry name" value="RT_dom"/>
</dbReference>
<protein>
    <submittedName>
        <fullName evidence="2">Endonuclease-reverse transcriptase</fullName>
    </submittedName>
</protein>
<proteinExistence type="predicted"/>
<keyword evidence="2" id="KW-0255">Endonuclease</keyword>
<dbReference type="Gene3D" id="3.60.10.10">
    <property type="entry name" value="Endonuclease/exonuclease/phosphatase"/>
    <property type="match status" value="1"/>
</dbReference>
<dbReference type="Gene3D" id="3.30.70.2630">
    <property type="match status" value="1"/>
</dbReference>
<dbReference type="Gene3D" id="1.10.10.2210">
    <property type="match status" value="1"/>
</dbReference>
<evidence type="ECO:0000259" key="1">
    <source>
        <dbReference type="PROSITE" id="PS50878"/>
    </source>
</evidence>
<dbReference type="GO" id="GO:0004519">
    <property type="term" value="F:endonuclease activity"/>
    <property type="evidence" value="ECO:0007669"/>
    <property type="project" value="UniProtKB-KW"/>
</dbReference>
<dbReference type="CDD" id="cd09076">
    <property type="entry name" value="L1-EN"/>
    <property type="match status" value="1"/>
</dbReference>
<keyword evidence="2" id="KW-0808">Transferase</keyword>
<accession>A0A076N1B6</accession>
<keyword evidence="2" id="KW-0540">Nuclease</keyword>
<dbReference type="CDD" id="cd01650">
    <property type="entry name" value="RT_nLTR_like"/>
    <property type="match status" value="1"/>
</dbReference>
<reference evidence="2" key="1">
    <citation type="submission" date="2013-11" db="EMBL/GenBank/DDBJ databases">
        <authorList>
            <person name="Ruiz-Ruano F.J."/>
            <person name="Montiel E.E."/>
            <person name="Cabrero J."/>
            <person name="Marchal J.A."/>
            <person name="Sanchez A."/>
            <person name="Perfectti F."/>
            <person name="Lopez-Leon M.D."/>
            <person name="Camacho J.P."/>
        </authorList>
    </citation>
    <scope>NUCLEOTIDE SEQUENCE</scope>
    <source>
        <strain evidence="2">RTE-2_EP</strain>
    </source>
</reference>
<dbReference type="SUPFAM" id="SSF56672">
    <property type="entry name" value="DNA/RNA polymerases"/>
    <property type="match status" value="1"/>
</dbReference>
<sequence>MMISPLAKYSGLVPHSDLREGTAKGEVTMRKKLNNQRKDNVLRVGAWNVRSLNVVGKLENLKREMQRLNLDIVGVSEVKWKEDKDFWSDEYRVISTAAENGVTGVGFVMNRKVGQRVCYCEQFSDRVALIRIDSRPTPTTIVQVYMPTSQAEEEQIEKVYEDIERVIQYVKGDENLIVMGDWNAVVGEGAEEKVTGEYGLGTRNERGERLIEFCNKFQLVIANTLFKNHKRRRYTWKRPGDTGRFQIDYIMVRQRFRNQILDCKAYPGADIDSDHNVVVMKSRLKFKTLVRKNQYAKKWDTEVLRNDEIRLKFSNAIDTAIRNSAVGSTVEEEWTSLKRAITEVGKENIGTKKVAAKKPWVTEEILQLIDERRKYKNVPGNSGIQKYKSLRNEINRKCREAKTKWLQEKCEDIEKEMVVGRTDSAYRKVKTIFGDTKSKGGNIKSATGIPLLNAEERADRWKEYIESLYEGEDLSDVIEEETGVDLEEIGDPVLESEFKRALEDLRSNKAEGIDNIPSEFLKSLGEVATKRLFTLVCRIYESGDIPSDFRKSIIHTIPKTARADKCENYRTISLTAHASKLLTRIIYRRMEKKIEDALGDDQFGFRKSKGTREATLTLRLIMEARLKKNQDTFIGFVDLEKAFDNIKWCKMFEILKKVGVSYRERRVIYNMYNNQEGIIRVDDQERSARIKKGVRQGCSLSPLLFNLYIEEAMMEIKERFRSGIKIQGERISMIRFADDIAILSESEEELHDLLNGMNSLMSTQYGLRVNRRKTKVMRSSRNENSEKLNIRIDGHEVDEVKEFCYLGSKITNDGRSKEDIKSRLAMAKKAFLAKRSLLISNISLNLRKKFLRIYVWSTALYGSETWTVGKPEQKRIEAFEMWCYRRMLKIRWTDKVRNEEVLRRIGEERNMWKTLIRRRDRMIGHLLRHGGMTSMVLEGAVEGKNCRGRQRLEYIQQIIEDVGCKCYSEMKRLAQERNSWRAASNQSED</sequence>
<dbReference type="GO" id="GO:0003964">
    <property type="term" value="F:RNA-directed DNA polymerase activity"/>
    <property type="evidence" value="ECO:0007669"/>
    <property type="project" value="UniProtKB-KW"/>
</dbReference>
<dbReference type="PANTHER" id="PTHR47027">
    <property type="entry name" value="REVERSE TRANSCRIPTASE DOMAIN-CONTAINING PROTEIN"/>
    <property type="match status" value="1"/>
</dbReference>
<organism evidence="2">
    <name type="scientific">Eyprepocnemis plorans plorans</name>
    <dbReference type="NCBI Taxonomy" id="1477514"/>
    <lineage>
        <taxon>Eukaryota</taxon>
        <taxon>Metazoa</taxon>
        <taxon>Ecdysozoa</taxon>
        <taxon>Arthropoda</taxon>
        <taxon>Hexapoda</taxon>
        <taxon>Insecta</taxon>
        <taxon>Pterygota</taxon>
        <taxon>Neoptera</taxon>
        <taxon>Polyneoptera</taxon>
        <taxon>Orthoptera</taxon>
        <taxon>Caelifera</taxon>
        <taxon>Acrididea</taxon>
        <taxon>Acridomorpha</taxon>
        <taxon>Acridoidea</taxon>
        <taxon>Acrididae</taxon>
        <taxon>Eyprepocnemidinae</taxon>
        <taxon>Eyprepocnemis</taxon>
    </lineage>
</organism>
<dbReference type="AlphaFoldDB" id="A0A076N1B6"/>
<evidence type="ECO:0000313" key="2">
    <source>
        <dbReference type="EMBL" id="AIJ27486.1"/>
    </source>
</evidence>
<dbReference type="PROSITE" id="PS50878">
    <property type="entry name" value="RT_POL"/>
    <property type="match status" value="1"/>
</dbReference>
<dbReference type="PANTHER" id="PTHR47027:SF8">
    <property type="entry name" value="RIBONUCLEASE H"/>
    <property type="match status" value="1"/>
</dbReference>
<keyword evidence="2" id="KW-0548">Nucleotidyltransferase</keyword>
<keyword evidence="2" id="KW-0378">Hydrolase</keyword>
<dbReference type="SUPFAM" id="SSF56219">
    <property type="entry name" value="DNase I-like"/>
    <property type="match status" value="1"/>
</dbReference>